<dbReference type="Proteomes" id="UP001360953">
    <property type="component" value="Unassembled WGS sequence"/>
</dbReference>
<comment type="caution">
    <text evidence="1">The sequence shown here is derived from an EMBL/GenBank/DDBJ whole genome shotgun (WGS) entry which is preliminary data.</text>
</comment>
<protein>
    <recommendedName>
        <fullName evidence="3">Transmembrane protein</fullName>
    </recommendedName>
</protein>
<sequence>MRFWVCFSLGQAKHLALEEFLAAAVPSQLLHTRAGRQVYCFGVLKSSGLLFTFHPKSLTNNCLDMTQRCNFPVYPHLAPALLSSHKGPAVARRSVCPVFRIQSAKQHHDSVAFASFFLSLIFCFFRSRARRPFLPYSLNIRRSVATAGDGVVLVPETSKQRNRARPSRCTLFGSTTLVASGALARCRTIAGCTGWLLAAGGGESASASVFSFGTSDSAGRGGTAWDGMGWR</sequence>
<evidence type="ECO:0000313" key="1">
    <source>
        <dbReference type="EMBL" id="KAK7538328.1"/>
    </source>
</evidence>
<organism evidence="1 2">
    <name type="scientific">Phyllosticta citribraziliensis</name>
    <dbReference type="NCBI Taxonomy" id="989973"/>
    <lineage>
        <taxon>Eukaryota</taxon>
        <taxon>Fungi</taxon>
        <taxon>Dikarya</taxon>
        <taxon>Ascomycota</taxon>
        <taxon>Pezizomycotina</taxon>
        <taxon>Dothideomycetes</taxon>
        <taxon>Dothideomycetes incertae sedis</taxon>
        <taxon>Botryosphaeriales</taxon>
        <taxon>Phyllostictaceae</taxon>
        <taxon>Phyllosticta</taxon>
    </lineage>
</organism>
<dbReference type="GeneID" id="92032892"/>
<gene>
    <name evidence="1" type="ORF">J3D65DRAFT_621655</name>
</gene>
<reference evidence="1 2" key="1">
    <citation type="submission" date="2024-04" db="EMBL/GenBank/DDBJ databases">
        <title>Phyllosticta paracitricarpa is synonymous to the EU quarantine fungus P. citricarpa based on phylogenomic analyses.</title>
        <authorList>
            <consortium name="Lawrence Berkeley National Laboratory"/>
            <person name="Van ingen-buijs V.A."/>
            <person name="Van westerhoven A.C."/>
            <person name="Haridas S."/>
            <person name="Skiadas P."/>
            <person name="Martin F."/>
            <person name="Groenewald J.Z."/>
            <person name="Crous P.W."/>
            <person name="Seidl M.F."/>
        </authorList>
    </citation>
    <scope>NUCLEOTIDE SEQUENCE [LARGE SCALE GENOMIC DNA]</scope>
    <source>
        <strain evidence="1 2">CPC 17464</strain>
    </source>
</reference>
<dbReference type="EMBL" id="JBBPEH010000005">
    <property type="protein sequence ID" value="KAK7538328.1"/>
    <property type="molecule type" value="Genomic_DNA"/>
</dbReference>
<dbReference type="RefSeq" id="XP_066656015.1">
    <property type="nucleotide sequence ID" value="XM_066799986.1"/>
</dbReference>
<proteinExistence type="predicted"/>
<name>A0ABR1LT50_9PEZI</name>
<keyword evidence="2" id="KW-1185">Reference proteome</keyword>
<accession>A0ABR1LT50</accession>
<evidence type="ECO:0008006" key="3">
    <source>
        <dbReference type="Google" id="ProtNLM"/>
    </source>
</evidence>
<evidence type="ECO:0000313" key="2">
    <source>
        <dbReference type="Proteomes" id="UP001360953"/>
    </source>
</evidence>